<feature type="compositionally biased region" description="Basic and acidic residues" evidence="1">
    <location>
        <begin position="879"/>
        <end position="891"/>
    </location>
</feature>
<feature type="compositionally biased region" description="Basic and acidic residues" evidence="1">
    <location>
        <begin position="805"/>
        <end position="855"/>
    </location>
</feature>
<feature type="signal peptide" evidence="2">
    <location>
        <begin position="1"/>
        <end position="23"/>
    </location>
</feature>
<dbReference type="Gene3D" id="3.40.33.10">
    <property type="entry name" value="CAP"/>
    <property type="match status" value="1"/>
</dbReference>
<feature type="compositionally biased region" description="Basic and acidic residues" evidence="1">
    <location>
        <begin position="427"/>
        <end position="447"/>
    </location>
</feature>
<accession>K0RPU7</accession>
<protein>
    <recommendedName>
        <fullName evidence="3">SCP domain-containing protein</fullName>
    </recommendedName>
</protein>
<feature type="compositionally biased region" description="Low complexity" evidence="1">
    <location>
        <begin position="116"/>
        <end position="138"/>
    </location>
</feature>
<evidence type="ECO:0000313" key="5">
    <source>
        <dbReference type="Proteomes" id="UP000266841"/>
    </source>
</evidence>
<feature type="domain" description="SCP" evidence="3">
    <location>
        <begin position="248"/>
        <end position="385"/>
    </location>
</feature>
<feature type="region of interest" description="Disordered" evidence="1">
    <location>
        <begin position="497"/>
        <end position="517"/>
    </location>
</feature>
<comment type="caution">
    <text evidence="4">The sequence shown here is derived from an EMBL/GenBank/DDBJ whole genome shotgun (WGS) entry which is preliminary data.</text>
</comment>
<feature type="region of interest" description="Disordered" evidence="1">
    <location>
        <begin position="805"/>
        <end position="858"/>
    </location>
</feature>
<reference evidence="4 5" key="1">
    <citation type="journal article" date="2012" name="Genome Biol.">
        <title>Genome and low-iron response of an oceanic diatom adapted to chronic iron limitation.</title>
        <authorList>
            <person name="Lommer M."/>
            <person name="Specht M."/>
            <person name="Roy A.S."/>
            <person name="Kraemer L."/>
            <person name="Andreson R."/>
            <person name="Gutowska M.A."/>
            <person name="Wolf J."/>
            <person name="Bergner S.V."/>
            <person name="Schilhabel M.B."/>
            <person name="Klostermeier U.C."/>
            <person name="Beiko R.G."/>
            <person name="Rosenstiel P."/>
            <person name="Hippler M."/>
            <person name="Laroche J."/>
        </authorList>
    </citation>
    <scope>NUCLEOTIDE SEQUENCE [LARGE SCALE GENOMIC DNA]</scope>
    <source>
        <strain evidence="4 5">CCMP1005</strain>
    </source>
</reference>
<dbReference type="Proteomes" id="UP000266841">
    <property type="component" value="Unassembled WGS sequence"/>
</dbReference>
<name>K0RPU7_THAOC</name>
<feature type="region of interest" description="Disordered" evidence="1">
    <location>
        <begin position="878"/>
        <end position="904"/>
    </location>
</feature>
<organism evidence="4 5">
    <name type="scientific">Thalassiosira oceanica</name>
    <name type="common">Marine diatom</name>
    <dbReference type="NCBI Taxonomy" id="159749"/>
    <lineage>
        <taxon>Eukaryota</taxon>
        <taxon>Sar</taxon>
        <taxon>Stramenopiles</taxon>
        <taxon>Ochrophyta</taxon>
        <taxon>Bacillariophyta</taxon>
        <taxon>Coscinodiscophyceae</taxon>
        <taxon>Thalassiosirophycidae</taxon>
        <taxon>Thalassiosirales</taxon>
        <taxon>Thalassiosiraceae</taxon>
        <taxon>Thalassiosira</taxon>
    </lineage>
</organism>
<evidence type="ECO:0000256" key="2">
    <source>
        <dbReference type="SAM" id="SignalP"/>
    </source>
</evidence>
<dbReference type="SUPFAM" id="SSF55797">
    <property type="entry name" value="PR-1-like"/>
    <property type="match status" value="1"/>
</dbReference>
<gene>
    <name evidence="4" type="ORF">THAOC_29961</name>
</gene>
<dbReference type="OrthoDB" id="337038at2759"/>
<evidence type="ECO:0000259" key="3">
    <source>
        <dbReference type="SMART" id="SM00198"/>
    </source>
</evidence>
<dbReference type="EMBL" id="AGNL01042594">
    <property type="protein sequence ID" value="EJK50926.1"/>
    <property type="molecule type" value="Genomic_DNA"/>
</dbReference>
<keyword evidence="2" id="KW-0732">Signal</keyword>
<evidence type="ECO:0000313" key="4">
    <source>
        <dbReference type="EMBL" id="EJK50926.1"/>
    </source>
</evidence>
<feature type="region of interest" description="Disordered" evidence="1">
    <location>
        <begin position="113"/>
        <end position="141"/>
    </location>
</feature>
<sequence length="904" mass="99092">MRVGSKVLGLTLFLSISLSFSFSEEEDVACQTSQQCDDMREELGYEKLFVGGELSWRQELGISVYRVGTNYPSKGCFKKGNVAYFGIGGAVSDMSTTELPGARERIQCVSVVSPPTTTSTTTTTTATTTTTTTTTTATDPSCPNNQYRIKVVVRTGPQNTDSGFKLGSGGPGRTWLDNPVGSLPPLTDYADSVCLSNGRYRLRLEAERNGIKRYWVYVNDEEVLRGPAVNSRIKYHIIRVGYKPTLSTREQEWLEGHNSRRQDFHESNGKEFRPLKWSEKLAQQAVESADAIITNNCKYTGSAGGNVGENKSIRRHSRSSIIPEPDLILKNWIDNKVDREYPDNFTMTAAVWMWIGCAESTGMDDEGFFCHATVCQYSRPGNCNVRSFDNWLDAVLDDGSMCGAVCPDSETTWSKAKGKPRPSRQGRRADRAEGRGDADVDAAERGSSRRGRKARRARQETSKSATAAGHRGIVSLVSVSAPADRSVVVRRGASIGAEGGADVRAEPRRGTGRSIVGGGVPSETTFGFVFVSILTTRPHSGAMQVENQKAALWHRALYDGCPGKAAITAISFVSTKKLNDLLRPKFTLLVHSFGKVGPSNGLYKTCCAKWLMDGPLDPLSDYDDWTDEYPVRAGCDGNECERAQQIITLGFDPVNACTTATLSHPLSRFTDYFDMLEEEGKAQQDFANPSMYQLEGYLRPNANSMINSSGFERHLIKIDKSSLKASDAAQPTITLGFDPANACTTATLSHPLSRLTDYFDKLKEEGKAQQDFANPSISGFERHLIKIDIKKSSLKVSDAAQRAKLEVKPPAKKQRTEKSLATKDDADAAQRAKLEGEPPAKKQREEKSLNTKNDEPCNFDNVDVEAEVVAPCVQQVVESKQKGGNARERNDPAAMEPKAAAIPK</sequence>
<dbReference type="InterPro" id="IPR035940">
    <property type="entry name" value="CAP_sf"/>
</dbReference>
<dbReference type="InterPro" id="IPR014044">
    <property type="entry name" value="CAP_dom"/>
</dbReference>
<keyword evidence="5" id="KW-1185">Reference proteome</keyword>
<evidence type="ECO:0000256" key="1">
    <source>
        <dbReference type="SAM" id="MobiDB-lite"/>
    </source>
</evidence>
<dbReference type="AlphaFoldDB" id="K0RPU7"/>
<proteinExistence type="predicted"/>
<feature type="region of interest" description="Disordered" evidence="1">
    <location>
        <begin position="409"/>
        <end position="469"/>
    </location>
</feature>
<feature type="chain" id="PRO_5003839357" description="SCP domain-containing protein" evidence="2">
    <location>
        <begin position="24"/>
        <end position="904"/>
    </location>
</feature>
<dbReference type="SMART" id="SM00198">
    <property type="entry name" value="SCP"/>
    <property type="match status" value="1"/>
</dbReference>
<feature type="compositionally biased region" description="Basic residues" evidence="1">
    <location>
        <begin position="416"/>
        <end position="426"/>
    </location>
</feature>